<feature type="chain" id="PRO_5040204070" description="Peptide deformylase" evidence="5">
    <location>
        <begin position="20"/>
        <end position="375"/>
    </location>
</feature>
<dbReference type="SUPFAM" id="SSF56420">
    <property type="entry name" value="Peptide deformylase"/>
    <property type="match status" value="1"/>
</dbReference>
<reference evidence="6" key="1">
    <citation type="submission" date="2020-06" db="EMBL/GenBank/DDBJ databases">
        <authorList>
            <consortium name="Plant Systems Biology data submission"/>
        </authorList>
    </citation>
    <scope>NUCLEOTIDE SEQUENCE</scope>
    <source>
        <strain evidence="6">D6</strain>
    </source>
</reference>
<dbReference type="GO" id="GO:0046872">
    <property type="term" value="F:metal ion binding"/>
    <property type="evidence" value="ECO:0007669"/>
    <property type="project" value="UniProtKB-KW"/>
</dbReference>
<feature type="region of interest" description="Disordered" evidence="4">
    <location>
        <begin position="67"/>
        <end position="86"/>
    </location>
</feature>
<dbReference type="PANTHER" id="PTHR10458">
    <property type="entry name" value="PEPTIDE DEFORMYLASE"/>
    <property type="match status" value="1"/>
</dbReference>
<comment type="function">
    <text evidence="3">Removes the formyl group from the N-terminal Met of newly synthesized proteins.</text>
</comment>
<dbReference type="GO" id="GO:0042586">
    <property type="term" value="F:peptide deformylase activity"/>
    <property type="evidence" value="ECO:0007669"/>
    <property type="project" value="UniProtKB-EC"/>
</dbReference>
<keyword evidence="3" id="KW-0648">Protein biosynthesis</keyword>
<dbReference type="Gene3D" id="3.90.45.10">
    <property type="entry name" value="Peptide deformylase"/>
    <property type="match status" value="1"/>
</dbReference>
<evidence type="ECO:0000256" key="4">
    <source>
        <dbReference type="SAM" id="MobiDB-lite"/>
    </source>
</evidence>
<evidence type="ECO:0000256" key="3">
    <source>
        <dbReference type="RuleBase" id="RU362111"/>
    </source>
</evidence>
<dbReference type="PANTHER" id="PTHR10458:SF22">
    <property type="entry name" value="PEPTIDE DEFORMYLASE"/>
    <property type="match status" value="1"/>
</dbReference>
<dbReference type="EMBL" id="CAICTM010000038">
    <property type="protein sequence ID" value="CAB9498440.1"/>
    <property type="molecule type" value="Genomic_DNA"/>
</dbReference>
<dbReference type="PRINTS" id="PR01576">
    <property type="entry name" value="PDEFORMYLASE"/>
</dbReference>
<dbReference type="Proteomes" id="UP001153069">
    <property type="component" value="Unassembled WGS sequence"/>
</dbReference>
<dbReference type="EC" id="3.5.1.88" evidence="2 3"/>
<dbReference type="OrthoDB" id="276063at2759"/>
<keyword evidence="7" id="KW-1185">Reference proteome</keyword>
<evidence type="ECO:0000256" key="2">
    <source>
        <dbReference type="ARBA" id="ARBA00012175"/>
    </source>
</evidence>
<keyword evidence="5" id="KW-0732">Signal</keyword>
<keyword evidence="3" id="KW-0378">Hydrolase</keyword>
<dbReference type="InterPro" id="IPR036821">
    <property type="entry name" value="Peptide_deformylase_sf"/>
</dbReference>
<dbReference type="InterPro" id="IPR023635">
    <property type="entry name" value="Peptide_deformylase"/>
</dbReference>
<name>A0A9N8DDD1_9STRA</name>
<protein>
    <recommendedName>
        <fullName evidence="2 3">Peptide deformylase</fullName>
        <ecNumber evidence="2 3">3.5.1.88</ecNumber>
    </recommendedName>
</protein>
<accession>A0A9N8DDD1</accession>
<evidence type="ECO:0000313" key="6">
    <source>
        <dbReference type="EMBL" id="CAB9498440.1"/>
    </source>
</evidence>
<dbReference type="Pfam" id="PF01327">
    <property type="entry name" value="Pep_deformylase"/>
    <property type="match status" value="1"/>
</dbReference>
<gene>
    <name evidence="6" type="ORF">SEMRO_38_G023710.1</name>
</gene>
<evidence type="ECO:0000256" key="1">
    <source>
        <dbReference type="ARBA" id="ARBA00010759"/>
    </source>
</evidence>
<evidence type="ECO:0000313" key="7">
    <source>
        <dbReference type="Proteomes" id="UP001153069"/>
    </source>
</evidence>
<feature type="signal peptide" evidence="5">
    <location>
        <begin position="1"/>
        <end position="19"/>
    </location>
</feature>
<comment type="catalytic activity">
    <reaction evidence="3">
        <text>N-terminal N-formyl-L-methionyl-[peptide] + H2O = N-terminal L-methionyl-[peptide] + formate</text>
        <dbReference type="Rhea" id="RHEA:24420"/>
        <dbReference type="Rhea" id="RHEA-COMP:10639"/>
        <dbReference type="Rhea" id="RHEA-COMP:10640"/>
        <dbReference type="ChEBI" id="CHEBI:15377"/>
        <dbReference type="ChEBI" id="CHEBI:15740"/>
        <dbReference type="ChEBI" id="CHEBI:49298"/>
        <dbReference type="ChEBI" id="CHEBI:64731"/>
        <dbReference type="EC" id="3.5.1.88"/>
    </reaction>
</comment>
<comment type="similarity">
    <text evidence="1 3">Belongs to the polypeptide deformylase family.</text>
</comment>
<evidence type="ECO:0000256" key="5">
    <source>
        <dbReference type="SAM" id="SignalP"/>
    </source>
</evidence>
<comment type="caution">
    <text evidence="6">The sequence shown here is derived from an EMBL/GenBank/DDBJ whole genome shotgun (WGS) entry which is preliminary data.</text>
</comment>
<organism evidence="6 7">
    <name type="scientific">Seminavis robusta</name>
    <dbReference type="NCBI Taxonomy" id="568900"/>
    <lineage>
        <taxon>Eukaryota</taxon>
        <taxon>Sar</taxon>
        <taxon>Stramenopiles</taxon>
        <taxon>Ochrophyta</taxon>
        <taxon>Bacillariophyta</taxon>
        <taxon>Bacillariophyceae</taxon>
        <taxon>Bacillariophycidae</taxon>
        <taxon>Naviculales</taxon>
        <taxon>Naviculaceae</taxon>
        <taxon>Seminavis</taxon>
    </lineage>
</organism>
<sequence>MTRLLSPIVIVIVIVANLGLDPVSVHVTAFIPVQNTDAQVQTAFKRFPHRVQEPKTTELLVVVNKSTGTGSANDSSDDNDGPSQDRRSFLVSGATATALTAFLTACNLPSLLLIDRQENDLHVPVTVATTTEPTWTGGTSLSLMSLEDAYQFTVNHPNDNDIFPFAQWPDPILRRPASTISPMDTTTSTTTSSKLQAIANRLQQTADQKGAVGLAAQQCGIDVSLVYLNTSNNNHQNQRQKRDNKSNNQHGFFLLNPRIVYRSPETQMRVWTEECLVLPPSFRATVLRDAIITIEYESIFNTVDDGDNDPTTRTQQITLDGELARAAQHEMQHDEGILILDHVEMQQLPEYMRDVERTGHELRMERAFSRHVITS</sequence>
<dbReference type="GO" id="GO:0006412">
    <property type="term" value="P:translation"/>
    <property type="evidence" value="ECO:0007669"/>
    <property type="project" value="UniProtKB-KW"/>
</dbReference>
<keyword evidence="3" id="KW-0479">Metal-binding</keyword>
<dbReference type="AlphaFoldDB" id="A0A9N8DDD1"/>
<dbReference type="HAMAP" id="MF_00163">
    <property type="entry name" value="Pep_deformylase"/>
    <property type="match status" value="1"/>
</dbReference>
<proteinExistence type="inferred from homology"/>